<keyword evidence="2" id="KW-0732">Signal</keyword>
<organism evidence="3 4">
    <name type="scientific">Hibiscus syriacus</name>
    <name type="common">Rose of Sharon</name>
    <dbReference type="NCBI Taxonomy" id="106335"/>
    <lineage>
        <taxon>Eukaryota</taxon>
        <taxon>Viridiplantae</taxon>
        <taxon>Streptophyta</taxon>
        <taxon>Embryophyta</taxon>
        <taxon>Tracheophyta</taxon>
        <taxon>Spermatophyta</taxon>
        <taxon>Magnoliopsida</taxon>
        <taxon>eudicotyledons</taxon>
        <taxon>Gunneridae</taxon>
        <taxon>Pentapetalae</taxon>
        <taxon>rosids</taxon>
        <taxon>malvids</taxon>
        <taxon>Malvales</taxon>
        <taxon>Malvaceae</taxon>
        <taxon>Malvoideae</taxon>
        <taxon>Hibiscus</taxon>
    </lineage>
</organism>
<dbReference type="AlphaFoldDB" id="A0A6A3CYX3"/>
<dbReference type="PANTHER" id="PTHR47176:SF3">
    <property type="entry name" value="RELATED DNASE, PUTATIVE-RELATED"/>
    <property type="match status" value="1"/>
</dbReference>
<evidence type="ECO:0000256" key="2">
    <source>
        <dbReference type="SAM" id="SignalP"/>
    </source>
</evidence>
<feature type="binding site" evidence="1">
    <location>
        <position position="37"/>
    </location>
    <ligand>
        <name>a divalent metal cation</name>
        <dbReference type="ChEBI" id="CHEBI:60240"/>
        <label>1</label>
    </ligand>
</feature>
<evidence type="ECO:0000313" key="3">
    <source>
        <dbReference type="EMBL" id="KAE8733697.1"/>
    </source>
</evidence>
<dbReference type="InterPro" id="IPR001130">
    <property type="entry name" value="TatD-like"/>
</dbReference>
<evidence type="ECO:0000256" key="1">
    <source>
        <dbReference type="PIRSR" id="PIRSR005902-1"/>
    </source>
</evidence>
<evidence type="ECO:0000313" key="4">
    <source>
        <dbReference type="Proteomes" id="UP000436088"/>
    </source>
</evidence>
<feature type="binding site" evidence="1">
    <location>
        <position position="209"/>
    </location>
    <ligand>
        <name>a divalent metal cation</name>
        <dbReference type="ChEBI" id="CHEBI:60240"/>
        <label>1</label>
    </ligand>
</feature>
<dbReference type="Gene3D" id="3.20.20.140">
    <property type="entry name" value="Metal-dependent hydrolases"/>
    <property type="match status" value="1"/>
</dbReference>
<dbReference type="CDD" id="cd01310">
    <property type="entry name" value="TatD_DNAse"/>
    <property type="match status" value="1"/>
</dbReference>
<dbReference type="EMBL" id="VEPZ02000094">
    <property type="protein sequence ID" value="KAE8733697.1"/>
    <property type="molecule type" value="Genomic_DNA"/>
</dbReference>
<dbReference type="PANTHER" id="PTHR47176">
    <property type="entry name" value="OSJNBA0020J04.13 PROTEIN"/>
    <property type="match status" value="1"/>
</dbReference>
<proteinExistence type="predicted"/>
<dbReference type="Pfam" id="PF01026">
    <property type="entry name" value="TatD_DNase"/>
    <property type="match status" value="2"/>
</dbReference>
<dbReference type="Proteomes" id="UP000436088">
    <property type="component" value="Unassembled WGS sequence"/>
</dbReference>
<feature type="binding site" evidence="1">
    <location>
        <position position="142"/>
    </location>
    <ligand>
        <name>a divalent metal cation</name>
        <dbReference type="ChEBI" id="CHEBI:60240"/>
        <label>2</label>
    </ligand>
</feature>
<accession>A0A6A3CYX3</accession>
<sequence>MKEAIKFLYIALAVFWIVSSETSIKSMAIKLFDAHCHLHDQRVLDKAPHLIETANDAGVVYIAVNGITEKDWHAVKEMSDEYESVIPNFGLNPWFVEERIPSWFHTLKQLLKANPSAAVGEVEVFKKQLELAKEMERPASVHCLNAFPELLQIMKCDTPFFQWNARGCSSTHTAWLLLLILWTFDATGRRQGQRKWKAVPLDRISVETDAPDALPTNPIYFVPGNDILNQPANVHSVLIYVASLLEMSEEELAEISYNNAVGVFSFQG</sequence>
<dbReference type="GO" id="GO:0016788">
    <property type="term" value="F:hydrolase activity, acting on ester bonds"/>
    <property type="evidence" value="ECO:0007669"/>
    <property type="project" value="InterPro"/>
</dbReference>
<protein>
    <submittedName>
        <fullName evidence="3">Ubiquitin carboxyl-terminal hydrolase family protein</fullName>
    </submittedName>
</protein>
<gene>
    <name evidence="3" type="ORF">F3Y22_tig00001120pilonHSYRG00406</name>
</gene>
<dbReference type="SUPFAM" id="SSF51556">
    <property type="entry name" value="Metallo-dependent hydrolases"/>
    <property type="match status" value="1"/>
</dbReference>
<dbReference type="PIRSF" id="PIRSF005902">
    <property type="entry name" value="DNase_TatD"/>
    <property type="match status" value="1"/>
</dbReference>
<feature type="binding site" evidence="1">
    <location>
        <position position="35"/>
    </location>
    <ligand>
        <name>a divalent metal cation</name>
        <dbReference type="ChEBI" id="CHEBI:60240"/>
        <label>1</label>
    </ligand>
</feature>
<keyword evidence="3" id="KW-0378">Hydrolase</keyword>
<dbReference type="InterPro" id="IPR032466">
    <property type="entry name" value="Metal_Hydrolase"/>
</dbReference>
<keyword evidence="1" id="KW-0479">Metal-binding</keyword>
<feature type="chain" id="PRO_5025600674" evidence="2">
    <location>
        <begin position="21"/>
        <end position="268"/>
    </location>
</feature>
<name>A0A6A3CYX3_HIBSY</name>
<dbReference type="GO" id="GO:0046872">
    <property type="term" value="F:metal ion binding"/>
    <property type="evidence" value="ECO:0007669"/>
    <property type="project" value="UniProtKB-KW"/>
</dbReference>
<feature type="binding site" evidence="1">
    <location>
        <position position="121"/>
    </location>
    <ligand>
        <name>a divalent metal cation</name>
        <dbReference type="ChEBI" id="CHEBI:60240"/>
        <label>1</label>
    </ligand>
</feature>
<keyword evidence="4" id="KW-1185">Reference proteome</keyword>
<reference evidence="3" key="1">
    <citation type="submission" date="2019-09" db="EMBL/GenBank/DDBJ databases">
        <title>Draft genome information of white flower Hibiscus syriacus.</title>
        <authorList>
            <person name="Kim Y.-M."/>
        </authorList>
    </citation>
    <scope>NUCLEOTIDE SEQUENCE [LARGE SCALE GENOMIC DNA]</scope>
    <source>
        <strain evidence="3">YM2019G1</strain>
    </source>
</reference>
<feature type="signal peptide" evidence="2">
    <location>
        <begin position="1"/>
        <end position="20"/>
    </location>
</feature>
<comment type="caution">
    <text evidence="3">The sequence shown here is derived from an EMBL/GenBank/DDBJ whole genome shotgun (WGS) entry which is preliminary data.</text>
</comment>